<feature type="transmembrane region" description="Helical" evidence="10">
    <location>
        <begin position="285"/>
        <end position="304"/>
    </location>
</feature>
<dbReference type="EMBL" id="CP091512">
    <property type="protein sequence ID" value="UOO91418.1"/>
    <property type="molecule type" value="Genomic_DNA"/>
</dbReference>
<dbReference type="CDD" id="cd06582">
    <property type="entry name" value="TM_PBP1_LivH_like"/>
    <property type="match status" value="1"/>
</dbReference>
<evidence type="ECO:0000256" key="6">
    <source>
        <dbReference type="ARBA" id="ARBA00022970"/>
    </source>
</evidence>
<dbReference type="Proteomes" id="UP000832034">
    <property type="component" value="Chromosome"/>
</dbReference>
<feature type="transmembrane region" description="Helical" evidence="10">
    <location>
        <begin position="44"/>
        <end position="64"/>
    </location>
</feature>
<accession>A0ABY4E6K9</accession>
<reference evidence="11" key="1">
    <citation type="submission" date="2021-12" db="EMBL/GenBank/DDBJ databases">
        <authorList>
            <person name="Veyrier F.J."/>
        </authorList>
    </citation>
    <scope>NUCLEOTIDE SEQUENCE</scope>
    <source>
        <strain evidence="11">SAG 1488-6</strain>
    </source>
</reference>
<gene>
    <name evidence="11" type="ORF">LVJ81_06995</name>
</gene>
<keyword evidence="12" id="KW-1185">Reference proteome</keyword>
<evidence type="ECO:0000256" key="9">
    <source>
        <dbReference type="ARBA" id="ARBA00037998"/>
    </source>
</evidence>
<evidence type="ECO:0000256" key="5">
    <source>
        <dbReference type="ARBA" id="ARBA00022692"/>
    </source>
</evidence>
<keyword evidence="5 10" id="KW-0812">Transmembrane</keyword>
<comment type="subcellular location">
    <subcellularLocation>
        <location evidence="1">Cell membrane</location>
        <topology evidence="1">Multi-pass membrane protein</topology>
    </subcellularLocation>
</comment>
<protein>
    <submittedName>
        <fullName evidence="11">Branched-chain amino acid ABC transporter permease</fullName>
    </submittedName>
</protein>
<dbReference type="Pfam" id="PF02653">
    <property type="entry name" value="BPD_transp_2"/>
    <property type="match status" value="1"/>
</dbReference>
<keyword evidence="7 10" id="KW-1133">Transmembrane helix</keyword>
<name>A0ABY4E6K9_VITST</name>
<feature type="transmembrane region" description="Helical" evidence="10">
    <location>
        <begin position="147"/>
        <end position="170"/>
    </location>
</feature>
<evidence type="ECO:0000256" key="1">
    <source>
        <dbReference type="ARBA" id="ARBA00004651"/>
    </source>
</evidence>
<dbReference type="InterPro" id="IPR001851">
    <property type="entry name" value="ABC_transp_permease"/>
</dbReference>
<evidence type="ECO:0000313" key="12">
    <source>
        <dbReference type="Proteomes" id="UP000832034"/>
    </source>
</evidence>
<evidence type="ECO:0000256" key="8">
    <source>
        <dbReference type="ARBA" id="ARBA00023136"/>
    </source>
</evidence>
<feature type="transmembrane region" description="Helical" evidence="10">
    <location>
        <begin position="6"/>
        <end position="32"/>
    </location>
</feature>
<evidence type="ECO:0000313" key="11">
    <source>
        <dbReference type="EMBL" id="UOO91418.1"/>
    </source>
</evidence>
<evidence type="ECO:0000256" key="10">
    <source>
        <dbReference type="SAM" id="Phobius"/>
    </source>
</evidence>
<dbReference type="PANTHER" id="PTHR11795">
    <property type="entry name" value="BRANCHED-CHAIN AMINO ACID TRANSPORT SYSTEM PERMEASE PROTEIN LIVH"/>
    <property type="match status" value="1"/>
</dbReference>
<feature type="transmembrane region" description="Helical" evidence="10">
    <location>
        <begin position="70"/>
        <end position="95"/>
    </location>
</feature>
<keyword evidence="8 10" id="KW-0472">Membrane</keyword>
<evidence type="ECO:0000256" key="7">
    <source>
        <dbReference type="ARBA" id="ARBA00022989"/>
    </source>
</evidence>
<evidence type="ECO:0000256" key="3">
    <source>
        <dbReference type="ARBA" id="ARBA00022475"/>
    </source>
</evidence>
<keyword evidence="2" id="KW-0813">Transport</keyword>
<dbReference type="InterPro" id="IPR052157">
    <property type="entry name" value="BCAA_transport_permease"/>
</dbReference>
<keyword evidence="6" id="KW-0029">Amino-acid transport</keyword>
<feature type="transmembrane region" description="Helical" evidence="10">
    <location>
        <begin position="107"/>
        <end position="127"/>
    </location>
</feature>
<evidence type="ECO:0000256" key="4">
    <source>
        <dbReference type="ARBA" id="ARBA00022519"/>
    </source>
</evidence>
<keyword evidence="4" id="KW-0997">Cell inner membrane</keyword>
<comment type="similarity">
    <text evidence="9">Belongs to the binding-protein-dependent transport system permease family. LivHM subfamily.</text>
</comment>
<evidence type="ECO:0000256" key="2">
    <source>
        <dbReference type="ARBA" id="ARBA00022448"/>
    </source>
</evidence>
<sequence>MTSEIFMQLLLNGLVVGSIYGLIALGYTMVYGIMGLINFAHGEVVMFGGMICISILSAFISMGIDLPGFAMVLLAMICTIPVCMALGFSMELIAYRPLRKAPRLAPLITAIGLSIVLQQVAVIIWGTSYVKFPAVLDHTPINIMGAVVTKIQILIVVLCFAVMFGMLALVNKTKLGRAMRSTSQKPDVARLMGVNVNWIISLTFMLGSGLGAIAGVMHAANYDQIHYTTGFMIGLKAFCAAVLGGIGNLTGAVVGGLVLGIAESFFAGTISNITNGFLGSNYQDIFSFFVLIMVLVFRPSGLLGEKQADRA</sequence>
<dbReference type="PANTHER" id="PTHR11795:SF371">
    <property type="entry name" value="HIGH-AFFINITY BRANCHED-CHAIN AMINO ACID TRANSPORT SYSTEM PERMEASE PROTEIN LIVH"/>
    <property type="match status" value="1"/>
</dbReference>
<keyword evidence="3" id="KW-1003">Cell membrane</keyword>
<proteinExistence type="inferred from homology"/>
<organism evidence="11 12">
    <name type="scientific">Vitreoscilla stercoraria</name>
    <dbReference type="NCBI Taxonomy" id="61"/>
    <lineage>
        <taxon>Bacteria</taxon>
        <taxon>Pseudomonadati</taxon>
        <taxon>Pseudomonadota</taxon>
        <taxon>Betaproteobacteria</taxon>
        <taxon>Neisseriales</taxon>
        <taxon>Neisseriaceae</taxon>
        <taxon>Vitreoscilla</taxon>
    </lineage>
</organism>
<feature type="transmembrane region" description="Helical" evidence="10">
    <location>
        <begin position="191"/>
        <end position="213"/>
    </location>
</feature>
<reference evidence="11" key="2">
    <citation type="journal article" date="2022" name="Res Sq">
        <title>Evolution of multicellular longitudinally dividing oral cavity symbionts (Neisseriaceae).</title>
        <authorList>
            <person name="Nyongesa S."/>
            <person name="Weber P."/>
            <person name="Bernet E."/>
            <person name="Pullido F."/>
            <person name="Nieckarz M."/>
            <person name="Delaby M."/>
            <person name="Nieves C."/>
            <person name="Viehboeck T."/>
            <person name="Krause N."/>
            <person name="Rivera-Millot A."/>
            <person name="Nakamura A."/>
            <person name="Vischer N."/>
            <person name="VanNieuwenhze M."/>
            <person name="Brun Y."/>
            <person name="Cava F."/>
            <person name="Bulgheresi S."/>
            <person name="Veyrier F."/>
        </authorList>
    </citation>
    <scope>NUCLEOTIDE SEQUENCE</scope>
    <source>
        <strain evidence="11">SAG 1488-6</strain>
    </source>
</reference>